<dbReference type="RefSeq" id="WP_012168531.1">
    <property type="nucleotide sequence ID" value="NC_009934.1"/>
</dbReference>
<sequence>MKKLVLLFFLSIAILAGSVTISHAQTFGPVFLVEYNTDRQGGDIRSGFPVGNVGQCMNECASSSQCRAFTFVDVNQQPPNYNNNRPLCWLKRSVPGKRRNSGMITGVRQ</sequence>
<feature type="signal peptide" evidence="3">
    <location>
        <begin position="1"/>
        <end position="24"/>
    </location>
</feature>
<keyword evidence="3" id="KW-0732">Signal</keyword>
<accession>A8ZR36</accession>
<keyword evidence="5" id="KW-0614">Plasmid</keyword>
<dbReference type="CDD" id="cd01100">
    <property type="entry name" value="APPLE_Factor_XI_like"/>
    <property type="match status" value="1"/>
</dbReference>
<dbReference type="GO" id="GO:0005576">
    <property type="term" value="C:extracellular region"/>
    <property type="evidence" value="ECO:0007669"/>
    <property type="project" value="InterPro"/>
</dbReference>
<feature type="chain" id="PRO_5002734624" description="Apple domain-containing protein" evidence="3">
    <location>
        <begin position="25"/>
        <end position="109"/>
    </location>
</feature>
<dbReference type="AlphaFoldDB" id="A8ZR36"/>
<evidence type="ECO:0000256" key="3">
    <source>
        <dbReference type="SAM" id="SignalP"/>
    </source>
</evidence>
<keyword evidence="2" id="KW-1015">Disulfide bond</keyword>
<reference evidence="5 6" key="1">
    <citation type="journal article" date="2008" name="Proc. Natl. Acad. Sci. U.S.A.">
        <title>Niche adaptation and genome expansion in the chlorophyll d-producing cyanobacterium Acaryochloris marina.</title>
        <authorList>
            <person name="Swingley W.D."/>
            <person name="Chen M."/>
            <person name="Cheung P.C."/>
            <person name="Conrad A.L."/>
            <person name="Dejesa L.C."/>
            <person name="Hao J."/>
            <person name="Honchak B.M."/>
            <person name="Karbach L.E."/>
            <person name="Kurdoglu A."/>
            <person name="Lahiri S."/>
            <person name="Mastrian S.D."/>
            <person name="Miyashita H."/>
            <person name="Page L."/>
            <person name="Ramakrishna P."/>
            <person name="Satoh S."/>
            <person name="Sattley W.M."/>
            <person name="Shimada Y."/>
            <person name="Taylor H.L."/>
            <person name="Tomo T."/>
            <person name="Tsuchiya T."/>
            <person name="Wang Z.T."/>
            <person name="Raymond J."/>
            <person name="Mimuro M."/>
            <person name="Blankenship R.E."/>
            <person name="Touchman J.W."/>
        </authorList>
    </citation>
    <scope>NUCLEOTIDE SEQUENCE [LARGE SCALE GENOMIC DNA]</scope>
    <source>
        <strain evidence="6">MBIC 11017</strain>
        <plasmid evidence="6">Plasmid pREB9</plasmid>
    </source>
</reference>
<protein>
    <recommendedName>
        <fullName evidence="4">Apple domain-containing protein</fullName>
    </recommendedName>
</protein>
<evidence type="ECO:0000256" key="2">
    <source>
        <dbReference type="ARBA" id="ARBA00023157"/>
    </source>
</evidence>
<geneLocation type="plasmid" evidence="5 6">
    <name>pREB9</name>
</geneLocation>
<name>A8ZR36_ACAM1</name>
<dbReference type="EMBL" id="CP000846">
    <property type="protein sequence ID" value="ABW33472.1"/>
    <property type="molecule type" value="Genomic_DNA"/>
</dbReference>
<dbReference type="HOGENOM" id="CLU_2178035_0_0_3"/>
<feature type="domain" description="Apple" evidence="4">
    <location>
        <begin position="37"/>
        <end position="91"/>
    </location>
</feature>
<evidence type="ECO:0000313" key="6">
    <source>
        <dbReference type="Proteomes" id="UP000000268"/>
    </source>
</evidence>
<evidence type="ECO:0000256" key="1">
    <source>
        <dbReference type="ARBA" id="ARBA00022737"/>
    </source>
</evidence>
<dbReference type="InterPro" id="IPR003609">
    <property type="entry name" value="Pan_app"/>
</dbReference>
<dbReference type="Gene3D" id="3.50.4.10">
    <property type="entry name" value="Hepatocyte Growth Factor"/>
    <property type="match status" value="1"/>
</dbReference>
<evidence type="ECO:0000313" key="5">
    <source>
        <dbReference type="EMBL" id="ABW33472.1"/>
    </source>
</evidence>
<keyword evidence="6" id="KW-1185">Reference proteome</keyword>
<keyword evidence="1" id="KW-0677">Repeat</keyword>
<proteinExistence type="predicted"/>
<dbReference type="KEGG" id="amr:AM1_I0002"/>
<evidence type="ECO:0000259" key="4">
    <source>
        <dbReference type="Pfam" id="PF14295"/>
    </source>
</evidence>
<dbReference type="OrthoDB" id="9178925at2"/>
<dbReference type="GO" id="GO:0006508">
    <property type="term" value="P:proteolysis"/>
    <property type="evidence" value="ECO:0007669"/>
    <property type="project" value="InterPro"/>
</dbReference>
<organism evidence="5 6">
    <name type="scientific">Acaryochloris marina (strain MBIC 11017)</name>
    <dbReference type="NCBI Taxonomy" id="329726"/>
    <lineage>
        <taxon>Bacteria</taxon>
        <taxon>Bacillati</taxon>
        <taxon>Cyanobacteriota</taxon>
        <taxon>Cyanophyceae</taxon>
        <taxon>Acaryochloridales</taxon>
        <taxon>Acaryochloridaceae</taxon>
        <taxon>Acaryochloris</taxon>
    </lineage>
</organism>
<gene>
    <name evidence="5" type="ordered locus">AM1_I0002</name>
</gene>
<dbReference type="InterPro" id="IPR000177">
    <property type="entry name" value="Apple"/>
</dbReference>
<dbReference type="Pfam" id="PF14295">
    <property type="entry name" value="PAN_4"/>
    <property type="match status" value="1"/>
</dbReference>
<dbReference type="Proteomes" id="UP000000268">
    <property type="component" value="Plasmid pREB9"/>
</dbReference>